<evidence type="ECO:0000313" key="2">
    <source>
        <dbReference type="EMBL" id="CUO89603.1"/>
    </source>
</evidence>
<proteinExistence type="predicted"/>
<gene>
    <name evidence="2" type="ORF">ERS852411_02345</name>
</gene>
<reference evidence="2 3" key="1">
    <citation type="submission" date="2015-09" db="EMBL/GenBank/DDBJ databases">
        <authorList>
            <consortium name="Pathogen Informatics"/>
        </authorList>
    </citation>
    <scope>NUCLEOTIDE SEQUENCE [LARGE SCALE GENOMIC DNA]</scope>
    <source>
        <strain evidence="2 3">2789STDY5608854</strain>
    </source>
</reference>
<accession>A0A174IQE3</accession>
<feature type="region of interest" description="Disordered" evidence="1">
    <location>
        <begin position="1"/>
        <end position="28"/>
    </location>
</feature>
<evidence type="ECO:0000256" key="1">
    <source>
        <dbReference type="SAM" id="MobiDB-lite"/>
    </source>
</evidence>
<feature type="compositionally biased region" description="Low complexity" evidence="1">
    <location>
        <begin position="1"/>
        <end position="18"/>
    </location>
</feature>
<dbReference type="Proteomes" id="UP000095746">
    <property type="component" value="Unassembled WGS sequence"/>
</dbReference>
<dbReference type="EMBL" id="CYZT01000199">
    <property type="protein sequence ID" value="CUO89603.1"/>
    <property type="molecule type" value="Genomic_DNA"/>
</dbReference>
<name>A0A174IQE3_FLAPL</name>
<evidence type="ECO:0000313" key="3">
    <source>
        <dbReference type="Proteomes" id="UP000095746"/>
    </source>
</evidence>
<sequence>MPASTSPPSRLGSGPLSTRAAPAPRSREAQVIRVVRAAIIRLWDRETRTPFTA</sequence>
<dbReference type="AlphaFoldDB" id="A0A174IQE3"/>
<protein>
    <submittedName>
        <fullName evidence="2">Uncharacterized protein</fullName>
    </submittedName>
</protein>
<organism evidence="2 3">
    <name type="scientific">Flavonifractor plautii</name>
    <name type="common">Fusobacterium plautii</name>
    <dbReference type="NCBI Taxonomy" id="292800"/>
    <lineage>
        <taxon>Bacteria</taxon>
        <taxon>Bacillati</taxon>
        <taxon>Bacillota</taxon>
        <taxon>Clostridia</taxon>
        <taxon>Eubacteriales</taxon>
        <taxon>Oscillospiraceae</taxon>
        <taxon>Flavonifractor</taxon>
    </lineage>
</organism>